<proteinExistence type="predicted"/>
<dbReference type="Proteomes" id="UP000177152">
    <property type="component" value="Unassembled WGS sequence"/>
</dbReference>
<protein>
    <submittedName>
        <fullName evidence="1">Uncharacterized protein</fullName>
    </submittedName>
</protein>
<name>A0A1G2K3C4_9BACT</name>
<gene>
    <name evidence="1" type="ORF">A2633_05205</name>
</gene>
<comment type="caution">
    <text evidence="1">The sequence shown here is derived from an EMBL/GenBank/DDBJ whole genome shotgun (WGS) entry which is preliminary data.</text>
</comment>
<organism evidence="1 2">
    <name type="scientific">Candidatus Sungbacteria bacterium RIFCSPHIGHO2_01_FULL_47_32</name>
    <dbReference type="NCBI Taxonomy" id="1802264"/>
    <lineage>
        <taxon>Bacteria</taxon>
        <taxon>Candidatus Sungiibacteriota</taxon>
    </lineage>
</organism>
<sequence length="104" mass="12193">MSERLIFSKLKKGFRKFTERTKLSAETHNQNNSNSATTSRFFYKLKPPRWPSERFFFPLVNSAMREKRAIKNARERLRARWPPKAAEQTRTASSKSALGILNVF</sequence>
<evidence type="ECO:0000313" key="1">
    <source>
        <dbReference type="EMBL" id="OGZ93885.1"/>
    </source>
</evidence>
<evidence type="ECO:0000313" key="2">
    <source>
        <dbReference type="Proteomes" id="UP000177152"/>
    </source>
</evidence>
<accession>A0A1G2K3C4</accession>
<dbReference type="AlphaFoldDB" id="A0A1G2K3C4"/>
<reference evidence="1 2" key="1">
    <citation type="journal article" date="2016" name="Nat. Commun.">
        <title>Thousands of microbial genomes shed light on interconnected biogeochemical processes in an aquifer system.</title>
        <authorList>
            <person name="Anantharaman K."/>
            <person name="Brown C.T."/>
            <person name="Hug L.A."/>
            <person name="Sharon I."/>
            <person name="Castelle C.J."/>
            <person name="Probst A.J."/>
            <person name="Thomas B.C."/>
            <person name="Singh A."/>
            <person name="Wilkins M.J."/>
            <person name="Karaoz U."/>
            <person name="Brodie E.L."/>
            <person name="Williams K.H."/>
            <person name="Hubbard S.S."/>
            <person name="Banfield J.F."/>
        </authorList>
    </citation>
    <scope>NUCLEOTIDE SEQUENCE [LARGE SCALE GENOMIC DNA]</scope>
</reference>
<dbReference type="EMBL" id="MHQC01000047">
    <property type="protein sequence ID" value="OGZ93885.1"/>
    <property type="molecule type" value="Genomic_DNA"/>
</dbReference>